<gene>
    <name evidence="3" type="ORF">A0O31_00401</name>
</gene>
<dbReference type="PANTHER" id="PTHR45138:SF24">
    <property type="entry name" value="DIGUANYLATE CYCLASE DGCC-RELATED"/>
    <property type="match status" value="1"/>
</dbReference>
<evidence type="ECO:0000313" key="3">
    <source>
        <dbReference type="EMBL" id="APD08611.1"/>
    </source>
</evidence>
<dbReference type="SMART" id="SM00065">
    <property type="entry name" value="GAF"/>
    <property type="match status" value="2"/>
</dbReference>
<evidence type="ECO:0000259" key="2">
    <source>
        <dbReference type="PROSITE" id="PS50887"/>
    </source>
</evidence>
<dbReference type="PANTHER" id="PTHR45138">
    <property type="entry name" value="REGULATORY COMPONENTS OF SENSORY TRANSDUCTION SYSTEM"/>
    <property type="match status" value="1"/>
</dbReference>
<accession>A0A1J0LSB8</accession>
<sequence length="746" mass="82240">MRLPYPAIALGALLLGLLAGVLGYSDPYVLPWFMIFTATLASARGLGVGLGAAFLSTLLLLLFPGFELVAAALLLLSALLAHQVGESLRLAHRQAKHLARVQRLLAEALEALPQAEDRETLLRTFPERLAALGEGGHIGVWVPVREGFRLLASEPPLALDTIPATGVVGRAFREGKPIHVPDVRQEPAYISAPGHQALAELALPLLERGEVVAVLNVERNRPFSGEEVEGLTRFAQAVSLQLSRLADMEERRLLAELAQRMQSAATPEEAAQKALGLLLEVLRLESGTLWEARGSRLVALAYQGVKEPSLLQVIAEGLPYGVGLAWQVYESHSPFFTARYAEESRTVPALRNLGWRTFAALPIPSPGSPRARRVLVVGQREERLWRKAEEELLLSACRAVGLGLEGLTEKRRHQAVNQLFLELVERPLEELYQAILEEAIRQVPGSEAGSLLVLEGGEYRFQAVVGYDLEGLKAVRFSPEGMLFWYGRGEEEARRGEPRIMSVEDRPIPEISHQTAPPEVIDTTGRAKEIQANLCLPVPYKGEVLAYLNLDNHHDPRAFGEDSLQVARFFAAPLATLLHEHRTRRLLEEAALTDPLTGLLNRRAFDRYFLEELKRAERYGYPLSLAILDLKGFKPVNDRLGHATGDLALMKVAEVLQRERRNGDRIFRWGGDEFAVLFPHTPKKGAIAAAYRYAQAIERLCFGEICLGVNIGVATYPEDGTTPDELLSAADTRMYQAKALGQAVVA</sequence>
<dbReference type="InterPro" id="IPR029787">
    <property type="entry name" value="Nucleotide_cyclase"/>
</dbReference>
<proteinExistence type="predicted"/>
<dbReference type="SUPFAM" id="SSF55073">
    <property type="entry name" value="Nucleotide cyclase"/>
    <property type="match status" value="1"/>
</dbReference>
<dbReference type="PROSITE" id="PS50887">
    <property type="entry name" value="GGDEF"/>
    <property type="match status" value="1"/>
</dbReference>
<name>A0A1J0LSB8_THEBO</name>
<protein>
    <submittedName>
        <fullName evidence="3">GGDEF domain-containing protein</fullName>
    </submittedName>
</protein>
<dbReference type="SUPFAM" id="SSF55781">
    <property type="entry name" value="GAF domain-like"/>
    <property type="match status" value="3"/>
</dbReference>
<keyword evidence="1" id="KW-0812">Transmembrane</keyword>
<reference evidence="4" key="1">
    <citation type="submission" date="2016-06" db="EMBL/GenBank/DDBJ databases">
        <title>Whole genome sequencing of Thermus brockianus strain GE-1.</title>
        <authorList>
            <person name="Schaefers C."/>
            <person name="Blank S."/>
            <person name="Wiebusch S."/>
            <person name="Elleuche S."/>
            <person name="Antranikian G."/>
        </authorList>
    </citation>
    <scope>NUCLEOTIDE SEQUENCE [LARGE SCALE GENOMIC DNA]</scope>
    <source>
        <strain evidence="4">GE-1</strain>
    </source>
</reference>
<dbReference type="AlphaFoldDB" id="A0A1J0LSB8"/>
<dbReference type="CDD" id="cd01949">
    <property type="entry name" value="GGDEF"/>
    <property type="match status" value="1"/>
</dbReference>
<dbReference type="Pfam" id="PF01590">
    <property type="entry name" value="GAF"/>
    <property type="match status" value="1"/>
</dbReference>
<keyword evidence="1" id="KW-0472">Membrane</keyword>
<organism evidence="3 4">
    <name type="scientific">Thermus brockianus</name>
    <dbReference type="NCBI Taxonomy" id="56956"/>
    <lineage>
        <taxon>Bacteria</taxon>
        <taxon>Thermotogati</taxon>
        <taxon>Deinococcota</taxon>
        <taxon>Deinococci</taxon>
        <taxon>Thermales</taxon>
        <taxon>Thermaceae</taxon>
        <taxon>Thermus</taxon>
    </lineage>
</organism>
<dbReference type="Pfam" id="PF00990">
    <property type="entry name" value="GGDEF"/>
    <property type="match status" value="1"/>
</dbReference>
<dbReference type="InterPro" id="IPR043128">
    <property type="entry name" value="Rev_trsase/Diguanyl_cyclase"/>
</dbReference>
<dbReference type="FunFam" id="3.30.70.270:FF:000001">
    <property type="entry name" value="Diguanylate cyclase domain protein"/>
    <property type="match status" value="1"/>
</dbReference>
<feature type="transmembrane region" description="Helical" evidence="1">
    <location>
        <begin position="33"/>
        <end position="61"/>
    </location>
</feature>
<dbReference type="GO" id="GO:0052621">
    <property type="term" value="F:diguanylate cyclase activity"/>
    <property type="evidence" value="ECO:0007669"/>
    <property type="project" value="TreeGrafter"/>
</dbReference>
<dbReference type="GO" id="GO:0043709">
    <property type="term" value="P:cell adhesion involved in single-species biofilm formation"/>
    <property type="evidence" value="ECO:0007669"/>
    <property type="project" value="TreeGrafter"/>
</dbReference>
<feature type="transmembrane region" description="Helical" evidence="1">
    <location>
        <begin position="68"/>
        <end position="85"/>
    </location>
</feature>
<dbReference type="GO" id="GO:0005886">
    <property type="term" value="C:plasma membrane"/>
    <property type="evidence" value="ECO:0007669"/>
    <property type="project" value="TreeGrafter"/>
</dbReference>
<dbReference type="Gene3D" id="3.30.70.270">
    <property type="match status" value="1"/>
</dbReference>
<dbReference type="STRING" id="56956.A0O31_00401"/>
<dbReference type="GO" id="GO:1902201">
    <property type="term" value="P:negative regulation of bacterial-type flagellum-dependent cell motility"/>
    <property type="evidence" value="ECO:0007669"/>
    <property type="project" value="TreeGrafter"/>
</dbReference>
<keyword evidence="1" id="KW-1133">Transmembrane helix</keyword>
<dbReference type="EMBL" id="CP016312">
    <property type="protein sequence ID" value="APD08611.1"/>
    <property type="molecule type" value="Genomic_DNA"/>
</dbReference>
<dbReference type="OrthoDB" id="9805474at2"/>
<feature type="domain" description="GGDEF" evidence="2">
    <location>
        <begin position="621"/>
        <end position="746"/>
    </location>
</feature>
<evidence type="ECO:0000313" key="4">
    <source>
        <dbReference type="Proteomes" id="UP000182993"/>
    </source>
</evidence>
<dbReference type="InterPro" id="IPR050469">
    <property type="entry name" value="Diguanylate_Cyclase"/>
</dbReference>
<dbReference type="KEGG" id="tbc:A0O31_00401"/>
<dbReference type="Gene3D" id="3.30.450.40">
    <property type="match status" value="3"/>
</dbReference>
<dbReference type="RefSeq" id="WP_071676445.1">
    <property type="nucleotide sequence ID" value="NZ_CP016312.1"/>
</dbReference>
<dbReference type="InterPro" id="IPR029016">
    <property type="entry name" value="GAF-like_dom_sf"/>
</dbReference>
<evidence type="ECO:0000256" key="1">
    <source>
        <dbReference type="SAM" id="Phobius"/>
    </source>
</evidence>
<dbReference type="Pfam" id="PF13185">
    <property type="entry name" value="GAF_2"/>
    <property type="match status" value="1"/>
</dbReference>
<dbReference type="Proteomes" id="UP000182993">
    <property type="component" value="Chromosome"/>
</dbReference>
<dbReference type="InterPro" id="IPR003018">
    <property type="entry name" value="GAF"/>
</dbReference>
<dbReference type="SMART" id="SM00267">
    <property type="entry name" value="GGDEF"/>
    <property type="match status" value="1"/>
</dbReference>
<dbReference type="InterPro" id="IPR000160">
    <property type="entry name" value="GGDEF_dom"/>
</dbReference>
<dbReference type="NCBIfam" id="TIGR00254">
    <property type="entry name" value="GGDEF"/>
    <property type="match status" value="1"/>
</dbReference>